<keyword evidence="2" id="KW-1185">Reference proteome</keyword>
<evidence type="ECO:0000313" key="2">
    <source>
        <dbReference type="Proteomes" id="UP000807342"/>
    </source>
</evidence>
<proteinExistence type="predicted"/>
<name>A0A9P6BZA0_9AGAR</name>
<sequence length="101" mass="11063">MPFIKLPALGLSSQSDTLSSGCTVSSSCPCKPTDRLRCPAWRTFHTANTNFLRTLTSGPPSKVLICRARIFQQNGYSPRQYRVGTDRDVLAGNPIPTEAYA</sequence>
<protein>
    <submittedName>
        <fullName evidence="1">Uncharacterized protein</fullName>
    </submittedName>
</protein>
<dbReference type="AlphaFoldDB" id="A0A9P6BZA0"/>
<gene>
    <name evidence="1" type="ORF">P691DRAFT_806115</name>
</gene>
<evidence type="ECO:0000313" key="1">
    <source>
        <dbReference type="EMBL" id="KAF9445162.1"/>
    </source>
</evidence>
<dbReference type="PROSITE" id="PS51257">
    <property type="entry name" value="PROKAR_LIPOPROTEIN"/>
    <property type="match status" value="1"/>
</dbReference>
<accession>A0A9P6BZA0</accession>
<dbReference type="EMBL" id="MU151320">
    <property type="protein sequence ID" value="KAF9445162.1"/>
    <property type="molecule type" value="Genomic_DNA"/>
</dbReference>
<comment type="caution">
    <text evidence="1">The sequence shown here is derived from an EMBL/GenBank/DDBJ whole genome shotgun (WGS) entry which is preliminary data.</text>
</comment>
<reference evidence="1" key="1">
    <citation type="submission" date="2020-11" db="EMBL/GenBank/DDBJ databases">
        <authorList>
            <consortium name="DOE Joint Genome Institute"/>
            <person name="Ahrendt S."/>
            <person name="Riley R."/>
            <person name="Andreopoulos W."/>
            <person name="Labutti K."/>
            <person name="Pangilinan J."/>
            <person name="Ruiz-Duenas F.J."/>
            <person name="Barrasa J.M."/>
            <person name="Sanchez-Garcia M."/>
            <person name="Camarero S."/>
            <person name="Miyauchi S."/>
            <person name="Serrano A."/>
            <person name="Linde D."/>
            <person name="Babiker R."/>
            <person name="Drula E."/>
            <person name="Ayuso-Fernandez I."/>
            <person name="Pacheco R."/>
            <person name="Padilla G."/>
            <person name="Ferreira P."/>
            <person name="Barriuso J."/>
            <person name="Kellner H."/>
            <person name="Castanera R."/>
            <person name="Alfaro M."/>
            <person name="Ramirez L."/>
            <person name="Pisabarro A.G."/>
            <person name="Kuo A."/>
            <person name="Tritt A."/>
            <person name="Lipzen A."/>
            <person name="He G."/>
            <person name="Yan M."/>
            <person name="Ng V."/>
            <person name="Cullen D."/>
            <person name="Martin F."/>
            <person name="Rosso M.-N."/>
            <person name="Henrissat B."/>
            <person name="Hibbett D."/>
            <person name="Martinez A.T."/>
            <person name="Grigoriev I.V."/>
        </authorList>
    </citation>
    <scope>NUCLEOTIDE SEQUENCE</scope>
    <source>
        <strain evidence="1">MF-IS2</strain>
    </source>
</reference>
<organism evidence="1 2">
    <name type="scientific">Macrolepiota fuliginosa MF-IS2</name>
    <dbReference type="NCBI Taxonomy" id="1400762"/>
    <lineage>
        <taxon>Eukaryota</taxon>
        <taxon>Fungi</taxon>
        <taxon>Dikarya</taxon>
        <taxon>Basidiomycota</taxon>
        <taxon>Agaricomycotina</taxon>
        <taxon>Agaricomycetes</taxon>
        <taxon>Agaricomycetidae</taxon>
        <taxon>Agaricales</taxon>
        <taxon>Agaricineae</taxon>
        <taxon>Agaricaceae</taxon>
        <taxon>Macrolepiota</taxon>
    </lineage>
</organism>
<dbReference type="Proteomes" id="UP000807342">
    <property type="component" value="Unassembled WGS sequence"/>
</dbReference>